<dbReference type="Pfam" id="PF07647">
    <property type="entry name" value="SAM_2"/>
    <property type="match status" value="1"/>
</dbReference>
<dbReference type="Pfam" id="PF00536">
    <property type="entry name" value="SAM_1"/>
    <property type="match status" value="2"/>
</dbReference>
<dbReference type="PANTHER" id="PTHR12587">
    <property type="entry name" value="LAR INTERACTING PROTEIN LIP -RELATED PROTEIN"/>
    <property type="match status" value="1"/>
</dbReference>
<dbReference type="GO" id="GO:0048786">
    <property type="term" value="C:presynaptic active zone"/>
    <property type="evidence" value="ECO:0007669"/>
    <property type="project" value="TreeGrafter"/>
</dbReference>
<dbReference type="InterPro" id="IPR013761">
    <property type="entry name" value="SAM/pointed_sf"/>
</dbReference>
<evidence type="ECO:0000313" key="7">
    <source>
        <dbReference type="EMBL" id="CAD7651974.1"/>
    </source>
</evidence>
<dbReference type="SUPFAM" id="SSF47769">
    <property type="entry name" value="SAM/Pointed domain"/>
    <property type="match status" value="3"/>
</dbReference>
<feature type="compositionally biased region" description="Basic and acidic residues" evidence="5">
    <location>
        <begin position="911"/>
        <end position="920"/>
    </location>
</feature>
<feature type="compositionally biased region" description="Low complexity" evidence="5">
    <location>
        <begin position="444"/>
        <end position="455"/>
    </location>
</feature>
<evidence type="ECO:0000256" key="5">
    <source>
        <dbReference type="SAM" id="MobiDB-lite"/>
    </source>
</evidence>
<dbReference type="AlphaFoldDB" id="A0A7R9QNI4"/>
<dbReference type="EMBL" id="OC919860">
    <property type="protein sequence ID" value="CAD7651974.1"/>
    <property type="molecule type" value="Genomic_DNA"/>
</dbReference>
<keyword evidence="3 4" id="KW-0175">Coiled coil</keyword>
<feature type="region of interest" description="Disordered" evidence="5">
    <location>
        <begin position="329"/>
        <end position="402"/>
    </location>
</feature>
<dbReference type="OrthoDB" id="6516566at2759"/>
<keyword evidence="8" id="KW-1185">Reference proteome</keyword>
<feature type="compositionally biased region" description="Low complexity" evidence="5">
    <location>
        <begin position="897"/>
        <end position="908"/>
    </location>
</feature>
<evidence type="ECO:0000259" key="6">
    <source>
        <dbReference type="PROSITE" id="PS50105"/>
    </source>
</evidence>
<dbReference type="InterPro" id="IPR037618">
    <property type="entry name" value="LIPB1/2_SAM_2nd"/>
</dbReference>
<dbReference type="InterPro" id="IPR001660">
    <property type="entry name" value="SAM"/>
</dbReference>
<keyword evidence="2" id="KW-0677">Repeat</keyword>
<feature type="domain" description="SAM" evidence="6">
    <location>
        <begin position="592"/>
        <end position="656"/>
    </location>
</feature>
<organism evidence="7">
    <name type="scientific">Oppiella nova</name>
    <dbReference type="NCBI Taxonomy" id="334625"/>
    <lineage>
        <taxon>Eukaryota</taxon>
        <taxon>Metazoa</taxon>
        <taxon>Ecdysozoa</taxon>
        <taxon>Arthropoda</taxon>
        <taxon>Chelicerata</taxon>
        <taxon>Arachnida</taxon>
        <taxon>Acari</taxon>
        <taxon>Acariformes</taxon>
        <taxon>Sarcoptiformes</taxon>
        <taxon>Oribatida</taxon>
        <taxon>Brachypylina</taxon>
        <taxon>Oppioidea</taxon>
        <taxon>Oppiidae</taxon>
        <taxon>Oppiella</taxon>
    </lineage>
</organism>
<reference evidence="7" key="1">
    <citation type="submission" date="2020-11" db="EMBL/GenBank/DDBJ databases">
        <authorList>
            <person name="Tran Van P."/>
        </authorList>
    </citation>
    <scope>NUCLEOTIDE SEQUENCE</scope>
</reference>
<feature type="compositionally biased region" description="Polar residues" evidence="5">
    <location>
        <begin position="1"/>
        <end position="14"/>
    </location>
</feature>
<sequence length="920" mass="105189">MWSNHSSITSANRKSATDSSADNSDSDEDITPTPTPTGHELYEETVWSDSTREALNRTKCRQLDTEDKPRSTQKSLSPQTQPPHHSCSHCESGGSVGDRLSTSRVFQMSETTNCFPIVSKHNYRCSHCGLACAHMYIEPMAPTYWDHVVPHHHSLHQNFYYRKNIHESDKTHEKLEYFENEREHLLIQMGIMSEQIESQADKIAQMEQIVDNTKSQLMATEDMFQQSLYTKSSLESAKLDLMSEISRLRLELSECEHSRITAEDKSRKLENELSVIKSTLLDRETEISALRLTLAKMARTTGYLLTDHELSLLRGKSFTNEFVRSRIPSSGESRVLDKPPLPISQRLLSSNPSHSEPTSRRESTVSGRQSPSPSSIYRVNPPTHRSPSPTPLSSMGRSTSAENVKPKVMPITNYSTLPHLHGAQVLHQIQQQLQQHEMSHSYEPRTPTTPTSMSSLQNRSNDNLRNDMSDSSSKHSGVTQKGLKCSRQKKTRLYHLRVHPLLKYQTLYSHYHSEINPKTNQNLKDSEEYLADQREVRPVLQVYLIMRSLAEAFDRHLVQGLDILQVPLNFNRFKTKEKSVQFFSINLPFSRWDTNLVADWFAIIGLGMYSNDCKRWCKNGEHLMRATDNEVEKELGIRNSLHRKKLRLAVSAMNQEADDELTKCADQLDYLWVARWLDDIGLPQYKDAFLDARIDGRVLHYLTVEDLFSLKITSQLHHSSIRCGIRVLREQKCLKRRAAADETNISEWIPEEIALWTSHRVMEWLRSIDLSEFAPNLRGSGVHGALIVYEPAFNADLFSTLLSIPTVKTLLRRHISIKFKQLIGNDLCRSKRDFECLPNYVPMIPGAKVKIHRKGQFTLKKKRKSDMSSDDYVCPMGDNASAGSHTPSLRSVRRQDSISSTNSTQSNTMDGNRRDKVTDV</sequence>
<feature type="region of interest" description="Disordered" evidence="5">
    <location>
        <begin position="860"/>
        <end position="920"/>
    </location>
</feature>
<dbReference type="InterPro" id="IPR029515">
    <property type="entry name" value="Liprin"/>
</dbReference>
<gene>
    <name evidence="7" type="ORF">ONB1V03_LOCUS8642</name>
</gene>
<dbReference type="Proteomes" id="UP000728032">
    <property type="component" value="Unassembled WGS sequence"/>
</dbReference>
<evidence type="ECO:0000313" key="8">
    <source>
        <dbReference type="Proteomes" id="UP000728032"/>
    </source>
</evidence>
<dbReference type="CDD" id="cd09566">
    <property type="entry name" value="SAM_liprin-beta1_2_repeat2"/>
    <property type="match status" value="1"/>
</dbReference>
<dbReference type="SMART" id="SM00454">
    <property type="entry name" value="SAM"/>
    <property type="match status" value="3"/>
</dbReference>
<dbReference type="PROSITE" id="PS50105">
    <property type="entry name" value="SAM_DOMAIN"/>
    <property type="match status" value="2"/>
</dbReference>
<feature type="region of interest" description="Disordered" evidence="5">
    <location>
        <begin position="430"/>
        <end position="486"/>
    </location>
</feature>
<proteinExistence type="inferred from homology"/>
<dbReference type="PANTHER" id="PTHR12587:SF14">
    <property type="entry name" value="AT31531P"/>
    <property type="match status" value="1"/>
</dbReference>
<feature type="domain" description="SAM" evidence="6">
    <location>
        <begin position="673"/>
        <end position="731"/>
    </location>
</feature>
<dbReference type="Gene3D" id="1.10.150.50">
    <property type="entry name" value="Transcription Factor, Ets-1"/>
    <property type="match status" value="3"/>
</dbReference>
<name>A0A7R9QNI4_9ACAR</name>
<evidence type="ECO:0000256" key="3">
    <source>
        <dbReference type="ARBA" id="ARBA00023054"/>
    </source>
</evidence>
<feature type="region of interest" description="Disordered" evidence="5">
    <location>
        <begin position="1"/>
        <end position="94"/>
    </location>
</feature>
<dbReference type="InterPro" id="IPR037617">
    <property type="entry name" value="LIPB1/2_SAM_1"/>
</dbReference>
<evidence type="ECO:0000256" key="4">
    <source>
        <dbReference type="SAM" id="Coils"/>
    </source>
</evidence>
<evidence type="ECO:0000256" key="2">
    <source>
        <dbReference type="ARBA" id="ARBA00022737"/>
    </source>
</evidence>
<comment type="similarity">
    <text evidence="1">Belongs to the liprin family. Liprin-beta subfamily.</text>
</comment>
<dbReference type="CDD" id="cd09563">
    <property type="entry name" value="SAM_liprin-beta1_2_repeat1"/>
    <property type="match status" value="1"/>
</dbReference>
<dbReference type="Pfam" id="PF26022">
    <property type="entry name" value="CC_Liprin_beta"/>
    <property type="match status" value="1"/>
</dbReference>
<dbReference type="EMBL" id="CAJPVJ010005035">
    <property type="protein sequence ID" value="CAG2169158.1"/>
    <property type="molecule type" value="Genomic_DNA"/>
</dbReference>
<feature type="coiled-coil region" evidence="4">
    <location>
        <begin position="196"/>
        <end position="223"/>
    </location>
</feature>
<dbReference type="GO" id="GO:0007528">
    <property type="term" value="P:neuromuscular junction development"/>
    <property type="evidence" value="ECO:0007669"/>
    <property type="project" value="TreeGrafter"/>
</dbReference>
<feature type="compositionally biased region" description="Polar residues" evidence="5">
    <location>
        <begin position="346"/>
        <end position="356"/>
    </location>
</feature>
<protein>
    <recommendedName>
        <fullName evidence="6">SAM domain-containing protein</fullName>
    </recommendedName>
</protein>
<evidence type="ECO:0000256" key="1">
    <source>
        <dbReference type="ARBA" id="ARBA00007547"/>
    </source>
</evidence>
<feature type="compositionally biased region" description="Basic and acidic residues" evidence="5">
    <location>
        <begin position="50"/>
        <end position="70"/>
    </location>
</feature>
<accession>A0A7R9QNI4</accession>
<feature type="compositionally biased region" description="Polar residues" evidence="5">
    <location>
        <begin position="469"/>
        <end position="479"/>
    </location>
</feature>
<feature type="compositionally biased region" description="Polar residues" evidence="5">
    <location>
        <begin position="364"/>
        <end position="402"/>
    </location>
</feature>
<dbReference type="InterPro" id="IPR058914">
    <property type="entry name" value="LIPB1/2_CC"/>
</dbReference>
<feature type="compositionally biased region" description="Polar residues" evidence="5">
    <location>
        <begin position="72"/>
        <end position="83"/>
    </location>
</feature>